<reference evidence="2" key="1">
    <citation type="submission" date="2013-09" db="EMBL/GenBank/DDBJ databases">
        <title>Corchorus olitorius genome sequencing.</title>
        <authorList>
            <person name="Alam M."/>
            <person name="Haque M.S."/>
            <person name="Islam M.S."/>
            <person name="Emdad E.M."/>
            <person name="Islam M.M."/>
            <person name="Ahmed B."/>
            <person name="Halim A."/>
            <person name="Hossen Q.M.M."/>
            <person name="Hossain M.Z."/>
            <person name="Ahmed R."/>
            <person name="Khan M.M."/>
            <person name="Islam R."/>
            <person name="Rashid M.M."/>
            <person name="Khan S.A."/>
            <person name="Rahman M.S."/>
            <person name="Alam M."/>
            <person name="Yahiya A.S."/>
            <person name="Khan M.S."/>
            <person name="Azam M.S."/>
            <person name="Haque T."/>
            <person name="Lashkar M.Z.H."/>
            <person name="Akhand A.I."/>
            <person name="Morshed G."/>
            <person name="Roy S."/>
            <person name="Uddin K.S."/>
            <person name="Rabeya T."/>
            <person name="Hossain A.S."/>
            <person name="Chowdhury A."/>
            <person name="Snigdha A.R."/>
            <person name="Mortoza M.S."/>
            <person name="Matin S.A."/>
            <person name="Hoque S.M.E."/>
            <person name="Islam M.K."/>
            <person name="Roy D.K."/>
            <person name="Haider R."/>
            <person name="Moosa M.M."/>
            <person name="Elias S.M."/>
            <person name="Hasan A.M."/>
            <person name="Jahan S."/>
            <person name="Shafiuddin M."/>
            <person name="Mahmood N."/>
            <person name="Shommy N.S."/>
        </authorList>
    </citation>
    <scope>NUCLEOTIDE SEQUENCE [LARGE SCALE GENOMIC DNA]</scope>
    <source>
        <strain evidence="2">cv. O-4</strain>
    </source>
</reference>
<dbReference type="AlphaFoldDB" id="A0A1R3KZU4"/>
<accession>A0A1R3KZU4</accession>
<gene>
    <name evidence="1" type="ORF">COLO4_02969</name>
</gene>
<keyword evidence="2" id="KW-1185">Reference proteome</keyword>
<dbReference type="EMBL" id="AWUE01008697">
    <property type="protein sequence ID" value="OMP12604.1"/>
    <property type="molecule type" value="Genomic_DNA"/>
</dbReference>
<proteinExistence type="predicted"/>
<evidence type="ECO:0000313" key="2">
    <source>
        <dbReference type="Proteomes" id="UP000187203"/>
    </source>
</evidence>
<evidence type="ECO:0000313" key="1">
    <source>
        <dbReference type="EMBL" id="OMP12604.1"/>
    </source>
</evidence>
<sequence>MRGWISRYGMNQRTEYVSNSYCCARQSNCSCSCAN</sequence>
<organism evidence="1 2">
    <name type="scientific">Corchorus olitorius</name>
    <dbReference type="NCBI Taxonomy" id="93759"/>
    <lineage>
        <taxon>Eukaryota</taxon>
        <taxon>Viridiplantae</taxon>
        <taxon>Streptophyta</taxon>
        <taxon>Embryophyta</taxon>
        <taxon>Tracheophyta</taxon>
        <taxon>Spermatophyta</taxon>
        <taxon>Magnoliopsida</taxon>
        <taxon>eudicotyledons</taxon>
        <taxon>Gunneridae</taxon>
        <taxon>Pentapetalae</taxon>
        <taxon>rosids</taxon>
        <taxon>malvids</taxon>
        <taxon>Malvales</taxon>
        <taxon>Malvaceae</taxon>
        <taxon>Grewioideae</taxon>
        <taxon>Apeibeae</taxon>
        <taxon>Corchorus</taxon>
    </lineage>
</organism>
<dbReference type="Proteomes" id="UP000187203">
    <property type="component" value="Unassembled WGS sequence"/>
</dbReference>
<comment type="caution">
    <text evidence="1">The sequence shown here is derived from an EMBL/GenBank/DDBJ whole genome shotgun (WGS) entry which is preliminary data.</text>
</comment>
<name>A0A1R3KZU4_9ROSI</name>
<protein>
    <submittedName>
        <fullName evidence="1">Uncharacterized protein</fullName>
    </submittedName>
</protein>